<gene>
    <name evidence="3" type="ORF">E1202_10110</name>
</gene>
<dbReference type="InterPro" id="IPR036661">
    <property type="entry name" value="Luciferase-like_sf"/>
</dbReference>
<dbReference type="EMBL" id="SMLA01000010">
    <property type="protein sequence ID" value="TDD90095.1"/>
    <property type="molecule type" value="Genomic_DNA"/>
</dbReference>
<dbReference type="FunFam" id="3.20.20.30:FF:000002">
    <property type="entry name" value="LLM class flavin-dependent oxidoreductase"/>
    <property type="match status" value="1"/>
</dbReference>
<name>A0A4R5BV95_9PSEU</name>
<dbReference type="SUPFAM" id="SSF51679">
    <property type="entry name" value="Bacterial luciferase-like"/>
    <property type="match status" value="1"/>
</dbReference>
<dbReference type="Pfam" id="PF00296">
    <property type="entry name" value="Bac_luciferase"/>
    <property type="match status" value="1"/>
</dbReference>
<dbReference type="InterPro" id="IPR050766">
    <property type="entry name" value="Bact_Lucif_Oxidored"/>
</dbReference>
<reference evidence="3 4" key="1">
    <citation type="submission" date="2019-03" db="EMBL/GenBank/DDBJ databases">
        <title>Draft genome sequences of novel Actinobacteria.</title>
        <authorList>
            <person name="Sahin N."/>
            <person name="Ay H."/>
            <person name="Saygin H."/>
        </authorList>
    </citation>
    <scope>NUCLEOTIDE SEQUENCE [LARGE SCALE GENOMIC DNA]</scope>
    <source>
        <strain evidence="3 4">5K548</strain>
    </source>
</reference>
<dbReference type="InterPro" id="IPR011251">
    <property type="entry name" value="Luciferase-like_dom"/>
</dbReference>
<dbReference type="InterPro" id="IPR019949">
    <property type="entry name" value="CmoO-like"/>
</dbReference>
<dbReference type="PANTHER" id="PTHR30137:SF6">
    <property type="entry name" value="LUCIFERASE-LIKE MONOOXYGENASE"/>
    <property type="match status" value="1"/>
</dbReference>
<dbReference type="Proteomes" id="UP000294723">
    <property type="component" value="Unassembled WGS sequence"/>
</dbReference>
<evidence type="ECO:0000313" key="4">
    <source>
        <dbReference type="Proteomes" id="UP000294723"/>
    </source>
</evidence>
<organism evidence="3 4">
    <name type="scientific">Saccharopolyspora karakumensis</name>
    <dbReference type="NCBI Taxonomy" id="2530386"/>
    <lineage>
        <taxon>Bacteria</taxon>
        <taxon>Bacillati</taxon>
        <taxon>Actinomycetota</taxon>
        <taxon>Actinomycetes</taxon>
        <taxon>Pseudonocardiales</taxon>
        <taxon>Pseudonocardiaceae</taxon>
        <taxon>Saccharopolyspora</taxon>
    </lineage>
</organism>
<proteinExistence type="predicted"/>
<evidence type="ECO:0000259" key="2">
    <source>
        <dbReference type="Pfam" id="PF00296"/>
    </source>
</evidence>
<dbReference type="NCBIfam" id="TIGR03558">
    <property type="entry name" value="oxido_grp_1"/>
    <property type="match status" value="1"/>
</dbReference>
<feature type="domain" description="Luciferase-like" evidence="2">
    <location>
        <begin position="28"/>
        <end position="332"/>
    </location>
</feature>
<dbReference type="AlphaFoldDB" id="A0A4R5BV95"/>
<evidence type="ECO:0000256" key="1">
    <source>
        <dbReference type="ARBA" id="ARBA00007789"/>
    </source>
</evidence>
<protein>
    <submittedName>
        <fullName evidence="3">LLM class flavin-dependent oxidoreductase</fullName>
    </submittedName>
</protein>
<sequence>MKNPLSEVRKLVIPASPSGTAPFALSVLDNAHTAVGQTAEEALGEVIALARLAERRGYQRFWMSEHHAMPGAATSSPQLMLARLTGETSRIRLGAGGIMLPNHAPLVIAEQFGMLEALAPGRIDLGLGRAPGTDVATASALRRHVDANDGFPQQVLELLGFLGDDFPDGHPYQDIHAVPGPWQAYQNRVPCHETSPETWILGSSPYSARLAGRLGRPYAFALQFGDSDVESALRLYRENFRPSEVLAEPYTLVSVGAIAHDDPAEARRQAASSAMAMLRMFQRRPYSLLPPEEVEAYPASPQEQQVLETYVHHYLNGTGSEVAAGLERLHARTGVDEVMLVVMGHSRQVQARTVELIADHYGLPPH</sequence>
<dbReference type="Gene3D" id="3.20.20.30">
    <property type="entry name" value="Luciferase-like domain"/>
    <property type="match status" value="1"/>
</dbReference>
<keyword evidence="4" id="KW-1185">Reference proteome</keyword>
<dbReference type="GO" id="GO:0005829">
    <property type="term" value="C:cytosol"/>
    <property type="evidence" value="ECO:0007669"/>
    <property type="project" value="TreeGrafter"/>
</dbReference>
<comment type="similarity">
    <text evidence="1">To bacterial alkanal monooxygenase alpha and beta chains.</text>
</comment>
<dbReference type="PANTHER" id="PTHR30137">
    <property type="entry name" value="LUCIFERASE-LIKE MONOOXYGENASE"/>
    <property type="match status" value="1"/>
</dbReference>
<accession>A0A4R5BV95</accession>
<evidence type="ECO:0000313" key="3">
    <source>
        <dbReference type="EMBL" id="TDD90095.1"/>
    </source>
</evidence>
<dbReference type="GO" id="GO:0016705">
    <property type="term" value="F:oxidoreductase activity, acting on paired donors, with incorporation or reduction of molecular oxygen"/>
    <property type="evidence" value="ECO:0007669"/>
    <property type="project" value="InterPro"/>
</dbReference>
<comment type="caution">
    <text evidence="3">The sequence shown here is derived from an EMBL/GenBank/DDBJ whole genome shotgun (WGS) entry which is preliminary data.</text>
</comment>